<feature type="region of interest" description="Disordered" evidence="13">
    <location>
        <begin position="183"/>
        <end position="205"/>
    </location>
</feature>
<keyword evidence="5" id="KW-0812">Transmembrane</keyword>
<comment type="subcellular location">
    <subcellularLocation>
        <location evidence="1">Cell outer membrane</location>
        <topology evidence="1">Multi-pass membrane protein</topology>
    </subcellularLocation>
</comment>
<evidence type="ECO:0000256" key="2">
    <source>
        <dbReference type="ARBA" id="ARBA00005710"/>
    </source>
</evidence>
<keyword evidence="10" id="KW-0998">Cell outer membrane</keyword>
<dbReference type="GO" id="GO:0046930">
    <property type="term" value="C:pore complex"/>
    <property type="evidence" value="ECO:0007669"/>
    <property type="project" value="UniProtKB-KW"/>
</dbReference>
<evidence type="ECO:0000256" key="12">
    <source>
        <dbReference type="PROSITE-ProRule" id="PRU00473"/>
    </source>
</evidence>
<dbReference type="NCBIfam" id="NF008071">
    <property type="entry name" value="PRK10808.1"/>
    <property type="match status" value="1"/>
</dbReference>
<evidence type="ECO:0000256" key="11">
    <source>
        <dbReference type="ARBA" id="ARBA00029539"/>
    </source>
</evidence>
<dbReference type="InterPro" id="IPR036737">
    <property type="entry name" value="OmpA-like_sf"/>
</dbReference>
<evidence type="ECO:0000256" key="10">
    <source>
        <dbReference type="ARBA" id="ARBA00023237"/>
    </source>
</evidence>
<feature type="domain" description="OmpA-like" evidence="15">
    <location>
        <begin position="237"/>
        <end position="365"/>
    </location>
</feature>
<dbReference type="InterPro" id="IPR006664">
    <property type="entry name" value="OMP_bac"/>
</dbReference>
<dbReference type="Gene3D" id="3.30.1330.60">
    <property type="entry name" value="OmpA-like domain"/>
    <property type="match status" value="1"/>
</dbReference>
<dbReference type="InterPro" id="IPR006690">
    <property type="entry name" value="OMPA-like_CS"/>
</dbReference>
<evidence type="ECO:0000256" key="14">
    <source>
        <dbReference type="SAM" id="SignalP"/>
    </source>
</evidence>
<evidence type="ECO:0000256" key="9">
    <source>
        <dbReference type="ARBA" id="ARBA00023157"/>
    </source>
</evidence>
<evidence type="ECO:0000313" key="16">
    <source>
        <dbReference type="EMBL" id="PHM63994.1"/>
    </source>
</evidence>
<dbReference type="InterPro" id="IPR006665">
    <property type="entry name" value="OmpA-like"/>
</dbReference>
<dbReference type="GO" id="GO:0015288">
    <property type="term" value="F:porin activity"/>
    <property type="evidence" value="ECO:0007669"/>
    <property type="project" value="UniProtKB-KW"/>
</dbReference>
<dbReference type="GO" id="GO:0006811">
    <property type="term" value="P:monoatomic ion transport"/>
    <property type="evidence" value="ECO:0007669"/>
    <property type="project" value="UniProtKB-KW"/>
</dbReference>
<dbReference type="InterPro" id="IPR000498">
    <property type="entry name" value="OmpA-like_TM_dom"/>
</dbReference>
<evidence type="ECO:0000256" key="4">
    <source>
        <dbReference type="ARBA" id="ARBA00022452"/>
    </source>
</evidence>
<keyword evidence="3" id="KW-0813">Transport</keyword>
<dbReference type="PRINTS" id="PR01022">
    <property type="entry name" value="OUTRMMBRANEA"/>
</dbReference>
<dbReference type="GO" id="GO:0051701">
    <property type="term" value="P:biological process involved in interaction with host"/>
    <property type="evidence" value="ECO:0007669"/>
    <property type="project" value="UniProtKB-ARBA"/>
</dbReference>
<dbReference type="EMBL" id="NJAJ01000040">
    <property type="protein sequence ID" value="PHM63994.1"/>
    <property type="molecule type" value="Genomic_DNA"/>
</dbReference>
<keyword evidence="6" id="KW-0406">Ion transport</keyword>
<dbReference type="Pfam" id="PF01389">
    <property type="entry name" value="OmpA_membrane"/>
    <property type="match status" value="1"/>
</dbReference>
<keyword evidence="17" id="KW-1185">Reference proteome</keyword>
<protein>
    <recommendedName>
        <fullName evidence="11">Outer membrane protein A</fullName>
    </recommendedName>
</protein>
<dbReference type="GO" id="GO:0009279">
    <property type="term" value="C:cell outer membrane"/>
    <property type="evidence" value="ECO:0007669"/>
    <property type="project" value="UniProtKB-SubCell"/>
</dbReference>
<dbReference type="InterPro" id="IPR002368">
    <property type="entry name" value="OmpA"/>
</dbReference>
<dbReference type="AlphaFoldDB" id="A0A2D0KKM5"/>
<evidence type="ECO:0000256" key="8">
    <source>
        <dbReference type="ARBA" id="ARBA00023136"/>
    </source>
</evidence>
<accession>A0A2D0KKM5</accession>
<evidence type="ECO:0000256" key="3">
    <source>
        <dbReference type="ARBA" id="ARBA00022448"/>
    </source>
</evidence>
<comment type="caution">
    <text evidence="16">The sequence shown here is derived from an EMBL/GenBank/DDBJ whole genome shotgun (WGS) entry which is preliminary data.</text>
</comment>
<evidence type="ECO:0000259" key="15">
    <source>
        <dbReference type="PROSITE" id="PS51123"/>
    </source>
</evidence>
<dbReference type="PANTHER" id="PTHR30329:SF21">
    <property type="entry name" value="LIPOPROTEIN YIAD-RELATED"/>
    <property type="match status" value="1"/>
</dbReference>
<dbReference type="PROSITE" id="PS51123">
    <property type="entry name" value="OMPA_2"/>
    <property type="match status" value="1"/>
</dbReference>
<evidence type="ECO:0000313" key="17">
    <source>
        <dbReference type="Proteomes" id="UP000222366"/>
    </source>
</evidence>
<evidence type="ECO:0000256" key="7">
    <source>
        <dbReference type="ARBA" id="ARBA00023114"/>
    </source>
</evidence>
<feature type="signal peptide" evidence="14">
    <location>
        <begin position="1"/>
        <end position="21"/>
    </location>
</feature>
<dbReference type="SUPFAM" id="SSF103088">
    <property type="entry name" value="OmpA-like"/>
    <property type="match status" value="1"/>
</dbReference>
<keyword evidence="14" id="KW-0732">Signal</keyword>
<dbReference type="RefSeq" id="WP_099125839.1">
    <property type="nucleotide sequence ID" value="NZ_CAWNRH010000116.1"/>
</dbReference>
<evidence type="ECO:0000256" key="5">
    <source>
        <dbReference type="ARBA" id="ARBA00022692"/>
    </source>
</evidence>
<gene>
    <name evidence="16" type="ORF">Xsto_03451</name>
</gene>
<dbReference type="InterPro" id="IPR011250">
    <property type="entry name" value="OMP/PagP_B-barrel"/>
</dbReference>
<organism evidence="16 17">
    <name type="scientific">Xenorhabdus stockiae</name>
    <dbReference type="NCBI Taxonomy" id="351614"/>
    <lineage>
        <taxon>Bacteria</taxon>
        <taxon>Pseudomonadati</taxon>
        <taxon>Pseudomonadota</taxon>
        <taxon>Gammaproteobacteria</taxon>
        <taxon>Enterobacterales</taxon>
        <taxon>Morganellaceae</taxon>
        <taxon>Xenorhabdus</taxon>
    </lineage>
</organism>
<dbReference type="CDD" id="cd07185">
    <property type="entry name" value="OmpA_C-like"/>
    <property type="match status" value="1"/>
</dbReference>
<dbReference type="PROSITE" id="PS01068">
    <property type="entry name" value="OMPA_1"/>
    <property type="match status" value="1"/>
</dbReference>
<sequence>MKKTAIAVAVAVATFTTVAQAAPKEHTWYAGTKVGWSDYSRTGFKDIDAAKVATGNADKKDALGAGAYVGYQATPYIGFELGYDWLGKMTYKSKINDASFKSQGIQLAMKLSAPLTDSLDAYTRLGGIVWHSNASANYSHSDKTKNYVKNNSTGISPLIALGAEYALTKNVATRLEYQWAPKVGQSGKGSSDAYTQDRSSYLGPKPNNGLLSLGVSYRFGQDEATPPPVIPAPMPVVENKSFTLRSDVLFDFNKSTLKAEGKQELDALYNQLSKIDPNQGHVVVLGYTDRIGSQNYNLPLSQKRAQSVVDYLIEKGIPANSIQAEGRGKEDPVTGSTCDNIKARSTLISCLSPDRRVVINIQGTQEVTVPAKVAL</sequence>
<evidence type="ECO:0000256" key="13">
    <source>
        <dbReference type="SAM" id="MobiDB-lite"/>
    </source>
</evidence>
<dbReference type="SUPFAM" id="SSF56925">
    <property type="entry name" value="OMPA-like"/>
    <property type="match status" value="1"/>
</dbReference>
<reference evidence="16 17" key="1">
    <citation type="journal article" date="2017" name="Nat. Microbiol.">
        <title>Natural product diversity associated with the nematode symbionts Photorhabdus and Xenorhabdus.</title>
        <authorList>
            <person name="Tobias N.J."/>
            <person name="Wolff H."/>
            <person name="Djahanschiri B."/>
            <person name="Grundmann F."/>
            <person name="Kronenwerth M."/>
            <person name="Shi Y.M."/>
            <person name="Simonyi S."/>
            <person name="Grun P."/>
            <person name="Shapiro-Ilan D."/>
            <person name="Pidot S.J."/>
            <person name="Stinear T.P."/>
            <person name="Ebersberger I."/>
            <person name="Bode H.B."/>
        </authorList>
    </citation>
    <scope>NUCLEOTIDE SEQUENCE [LARGE SCALE GENOMIC DNA]</scope>
    <source>
        <strain evidence="16 17">DSM 17904</strain>
    </source>
</reference>
<evidence type="ECO:0000256" key="1">
    <source>
        <dbReference type="ARBA" id="ARBA00004571"/>
    </source>
</evidence>
<dbReference type="Pfam" id="PF00691">
    <property type="entry name" value="OmpA"/>
    <property type="match status" value="1"/>
</dbReference>
<feature type="compositionally biased region" description="Polar residues" evidence="13">
    <location>
        <begin position="188"/>
        <end position="199"/>
    </location>
</feature>
<dbReference type="PANTHER" id="PTHR30329">
    <property type="entry name" value="STATOR ELEMENT OF FLAGELLAR MOTOR COMPLEX"/>
    <property type="match status" value="1"/>
</dbReference>
<proteinExistence type="inferred from homology"/>
<dbReference type="Proteomes" id="UP000222366">
    <property type="component" value="Unassembled WGS sequence"/>
</dbReference>
<keyword evidence="4" id="KW-1134">Transmembrane beta strand</keyword>
<name>A0A2D0KKM5_9GAMM</name>
<dbReference type="Gene3D" id="2.40.160.20">
    <property type="match status" value="1"/>
</dbReference>
<keyword evidence="7" id="KW-0626">Porin</keyword>
<dbReference type="InterPro" id="IPR050330">
    <property type="entry name" value="Bact_OuterMem_StrucFunc"/>
</dbReference>
<comment type="similarity">
    <text evidence="2">Belongs to the outer membrane OOP (TC 1.B.6) superfamily. OmpA family.</text>
</comment>
<keyword evidence="8 12" id="KW-0472">Membrane</keyword>
<dbReference type="PRINTS" id="PR01021">
    <property type="entry name" value="OMPADOMAIN"/>
</dbReference>
<dbReference type="FunFam" id="3.30.1330.60:FF:000004">
    <property type="entry name" value="Outer membrane protein A"/>
    <property type="match status" value="1"/>
</dbReference>
<keyword evidence="9" id="KW-1015">Disulfide bond</keyword>
<evidence type="ECO:0000256" key="6">
    <source>
        <dbReference type="ARBA" id="ARBA00023065"/>
    </source>
</evidence>
<feature type="chain" id="PRO_5013311086" description="Outer membrane protein A" evidence="14">
    <location>
        <begin position="22"/>
        <end position="375"/>
    </location>
</feature>